<name>A0A3N0GX70_9ACTN</name>
<dbReference type="RefSeq" id="WP_123221573.1">
    <property type="nucleotide sequence ID" value="NZ_RJSF01000007.1"/>
</dbReference>
<gene>
    <name evidence="2" type="ORF">EFL26_03930</name>
</gene>
<feature type="region of interest" description="Disordered" evidence="1">
    <location>
        <begin position="24"/>
        <end position="72"/>
    </location>
</feature>
<dbReference type="Proteomes" id="UP000279994">
    <property type="component" value="Unassembled WGS sequence"/>
</dbReference>
<reference evidence="2 3" key="1">
    <citation type="submission" date="2018-11" db="EMBL/GenBank/DDBJ databases">
        <authorList>
            <person name="Li F."/>
        </authorList>
    </citation>
    <scope>NUCLEOTIDE SEQUENCE [LARGE SCALE GENOMIC DNA]</scope>
    <source>
        <strain evidence="2 3">Gsoil 818</strain>
    </source>
</reference>
<feature type="compositionally biased region" description="Basic and acidic residues" evidence="1">
    <location>
        <begin position="53"/>
        <end position="72"/>
    </location>
</feature>
<keyword evidence="3" id="KW-1185">Reference proteome</keyword>
<organism evidence="2 3">
    <name type="scientific">Nocardioides pocheonensis</name>
    <dbReference type="NCBI Taxonomy" id="661485"/>
    <lineage>
        <taxon>Bacteria</taxon>
        <taxon>Bacillati</taxon>
        <taxon>Actinomycetota</taxon>
        <taxon>Actinomycetes</taxon>
        <taxon>Propionibacteriales</taxon>
        <taxon>Nocardioidaceae</taxon>
        <taxon>Nocardioides</taxon>
    </lineage>
</organism>
<feature type="compositionally biased region" description="Basic residues" evidence="1">
    <location>
        <begin position="32"/>
        <end position="41"/>
    </location>
</feature>
<evidence type="ECO:0000256" key="1">
    <source>
        <dbReference type="SAM" id="MobiDB-lite"/>
    </source>
</evidence>
<sequence>MIRFVVWLLLLAALLYAVFWAIDRRNGPGRPPRTRQPRAPRPRGPLGPDDDEAFLRDLERRRRREHGDPPPG</sequence>
<evidence type="ECO:0000313" key="3">
    <source>
        <dbReference type="Proteomes" id="UP000279994"/>
    </source>
</evidence>
<comment type="caution">
    <text evidence="2">The sequence shown here is derived from an EMBL/GenBank/DDBJ whole genome shotgun (WGS) entry which is preliminary data.</text>
</comment>
<accession>A0A3N0GX70</accession>
<dbReference type="EMBL" id="RJSF01000007">
    <property type="protein sequence ID" value="RNM16682.1"/>
    <property type="molecule type" value="Genomic_DNA"/>
</dbReference>
<proteinExistence type="predicted"/>
<dbReference type="AlphaFoldDB" id="A0A3N0GX70"/>
<protein>
    <submittedName>
        <fullName evidence="2">Uncharacterized protein</fullName>
    </submittedName>
</protein>
<evidence type="ECO:0000313" key="2">
    <source>
        <dbReference type="EMBL" id="RNM16682.1"/>
    </source>
</evidence>